<gene>
    <name evidence="2" type="ORF">HBO43_11480</name>
    <name evidence="1" type="ORF">YA0849_24700</name>
</gene>
<comment type="caution">
    <text evidence="2">The sequence shown here is derived from an EMBL/GenBank/DDBJ whole genome shotgun (WGS) entry which is preliminary data.</text>
</comment>
<dbReference type="AlphaFoldDB" id="A0A7Y0ZSE8"/>
<sequence>MTTNRQKSKLIRDAVDNAGTSLDEHCKAREVIVGNLIQTKIPIVKICDKHIRVDENDPAPYELSKEAKEIFKGIADAIESSKQADLSDTADDLALWHDISLLP</sequence>
<evidence type="ECO:0000313" key="1">
    <source>
        <dbReference type="EMBL" id="MBI6652198.1"/>
    </source>
</evidence>
<evidence type="ECO:0000313" key="3">
    <source>
        <dbReference type="Proteomes" id="UP000552560"/>
    </source>
</evidence>
<dbReference type="RefSeq" id="WP_057004210.1">
    <property type="nucleotide sequence ID" value="NZ_CP149793.1"/>
</dbReference>
<dbReference type="EMBL" id="JAEILD010000138">
    <property type="protein sequence ID" value="MBI6652198.1"/>
    <property type="molecule type" value="Genomic_DNA"/>
</dbReference>
<proteinExistence type="predicted"/>
<dbReference type="Proteomes" id="UP000614123">
    <property type="component" value="Unassembled WGS sequence"/>
</dbReference>
<dbReference type="EMBL" id="JAAQWE010000008">
    <property type="protein sequence ID" value="NMX97215.1"/>
    <property type="molecule type" value="Genomic_DNA"/>
</dbReference>
<accession>A0A7Y0ZSE8</accession>
<evidence type="ECO:0000313" key="2">
    <source>
        <dbReference type="EMBL" id="NMX97215.1"/>
    </source>
</evidence>
<reference evidence="1 4" key="2">
    <citation type="submission" date="2020-12" db="EMBL/GenBank/DDBJ databases">
        <title>Comparative genomic insights into the epidemiology and virulence of plant pathogenic Pseudomonads from Turkey.</title>
        <authorList>
            <person name="Dillon M."/>
            <person name="Ruiz-Bedoya T."/>
            <person name="Bendalovic-Torma C."/>
            <person name="Guttman K.M."/>
            <person name="Kwak H."/>
            <person name="Middleton M.A."/>
            <person name="Wang P.W."/>
            <person name="Horuz S."/>
            <person name="Aysan Y."/>
            <person name="Guttman D.S."/>
        </authorList>
    </citation>
    <scope>NUCLEOTIDE SEQUENCE [LARGE SCALE GENOMIC DNA]</scope>
    <source>
        <strain evidence="1 4">S4_EA_3a</strain>
    </source>
</reference>
<protein>
    <submittedName>
        <fullName evidence="2">Uncharacterized protein</fullName>
    </submittedName>
</protein>
<organism evidence="2 3">
    <name type="scientific">Pseudomonas veronii</name>
    <dbReference type="NCBI Taxonomy" id="76761"/>
    <lineage>
        <taxon>Bacteria</taxon>
        <taxon>Pseudomonadati</taxon>
        <taxon>Pseudomonadota</taxon>
        <taxon>Gammaproteobacteria</taxon>
        <taxon>Pseudomonadales</taxon>
        <taxon>Pseudomonadaceae</taxon>
        <taxon>Pseudomonas</taxon>
    </lineage>
</organism>
<reference evidence="2 3" key="1">
    <citation type="journal article" date="2020" name="Front. Microbiol.">
        <title>Genetic Organization of the aprX-lipA2 Operon Affects the Proteolytic Potential of Pseudomonas Species in Milk.</title>
        <authorList>
            <person name="Maier C."/>
            <person name="Huptas C."/>
            <person name="von Neubeck M."/>
            <person name="Scherer S."/>
            <person name="Wenning M."/>
            <person name="Lucking G."/>
        </authorList>
    </citation>
    <scope>NUCLEOTIDE SEQUENCE [LARGE SCALE GENOMIC DNA]</scope>
    <source>
        <strain evidence="2 3">WS 4671</strain>
    </source>
</reference>
<name>A0A7Y0ZSE8_PSEVE</name>
<keyword evidence="4" id="KW-1185">Reference proteome</keyword>
<dbReference type="Proteomes" id="UP000552560">
    <property type="component" value="Unassembled WGS sequence"/>
</dbReference>
<evidence type="ECO:0000313" key="4">
    <source>
        <dbReference type="Proteomes" id="UP000614123"/>
    </source>
</evidence>